<dbReference type="PANTHER" id="PTHR12553">
    <property type="entry name" value="ZINC PHOSPHODIESTERASE ELAC PROTEIN 2"/>
    <property type="match status" value="1"/>
</dbReference>
<dbReference type="CDD" id="cd07718">
    <property type="entry name" value="RNaseZ_ELAC1_ELAC2-C-term-like_MBL-fold"/>
    <property type="match status" value="1"/>
</dbReference>
<keyword evidence="10" id="KW-0862">Zinc</keyword>
<evidence type="ECO:0000256" key="1">
    <source>
        <dbReference type="ARBA" id="ARBA00000402"/>
    </source>
</evidence>
<protein>
    <recommendedName>
        <fullName evidence="4">ribonuclease Z</fullName>
        <ecNumber evidence="4">3.1.26.11</ecNumber>
    </recommendedName>
</protein>
<evidence type="ECO:0000256" key="3">
    <source>
        <dbReference type="ARBA" id="ARBA00007823"/>
    </source>
</evidence>
<evidence type="ECO:0000259" key="11">
    <source>
        <dbReference type="Pfam" id="PF13691"/>
    </source>
</evidence>
<keyword evidence="5" id="KW-0819">tRNA processing</keyword>
<keyword evidence="13" id="KW-1185">Reference proteome</keyword>
<dbReference type="eggNOG" id="KOG2121">
    <property type="taxonomic scope" value="Eukaryota"/>
</dbReference>
<dbReference type="Pfam" id="PF13691">
    <property type="entry name" value="Lactamase_B_4"/>
    <property type="match status" value="1"/>
</dbReference>
<evidence type="ECO:0000256" key="4">
    <source>
        <dbReference type="ARBA" id="ARBA00012477"/>
    </source>
</evidence>
<evidence type="ECO:0000256" key="8">
    <source>
        <dbReference type="ARBA" id="ARBA00022759"/>
    </source>
</evidence>
<name>G8BX39_TETPH</name>
<evidence type="ECO:0000256" key="6">
    <source>
        <dbReference type="ARBA" id="ARBA00022722"/>
    </source>
</evidence>
<sequence length="835" mass="96128">MFNLSTISYPTSDTAHPLLLLQSIHGEKYFFGKISEGSQRCLTEKRIRVSKLENLFLTGELNWSSIGGLPGMILTIADQGRDKLNLVYGDPIINYIVSSWRYFVFRFGINLRTTVLKNDEIFKDNLLTVKSIVIGRKFYMDREKSLFNSVSNITLNSIVSNMFPKHAPTEKYDPTSDPHLNVELPKDINIKDIASTTSYEINFNPIRGKFKVDEALKLGVPKGPLFAKLTKGETITLENGSIITPDKVLEKERVFSKILVLDIPNDEYFSNFISHFQHNYNSTNLGSVYYFLGDDVTISNELIQLMESFPEETQHFISHSKVSPNNIVFSGAASTILKLKSLQIENYNLPRTDRVFSKEFYDLFKDKTDLLPSGSTLSQHQELPLTSTKLLSKNIHVFSDRNGLDIIPYTNSDNINDSIAGTEKVKILEQHQSSFSWDLIYHNSLANKDVEVYSKTKVITDQLNINNFNNTFEKKKGVEVITLGTGSALPSKYRNVVSTLVKIPYENINKEFEQRCILLDAGENTLGTIKRMFSSIEINDLFKNLKMIYLSHLHADHHLGIISILNEWYLHNKFDPDSKIYLITPWQYNKFMDEWLRYENPEILDKIRYISGEHLISSPYVRKETLAIKTEEYNDIINGSNMKKRKLELDDNSSFRDLKGIREMYKDLNINRFETCKAIHCNWAYSNSISFFMNHYSKNSFKVSYSGDTRPNFKYFANGIGQGSDLLIHEATLDNELVEDAIQKRHCTINEAIEVSNTMNARKLILTHFSQRYPKLPQMDRNIEIKANEYCFAFDGFIVSYDKIGEQQKIFTILNKLFDDEKQEETAITDTDGEN</sequence>
<dbReference type="InterPro" id="IPR036866">
    <property type="entry name" value="RibonucZ/Hydroxyglut_hydro"/>
</dbReference>
<reference evidence="12 13" key="1">
    <citation type="journal article" date="2011" name="Proc. Natl. Acad. Sci. U.S.A.">
        <title>Evolutionary erosion of yeast sex chromosomes by mating-type switching accidents.</title>
        <authorList>
            <person name="Gordon J.L."/>
            <person name="Armisen D."/>
            <person name="Proux-Wera E."/>
            <person name="Oheigeartaigh S.S."/>
            <person name="Byrne K.P."/>
            <person name="Wolfe K.H."/>
        </authorList>
    </citation>
    <scope>NUCLEOTIDE SEQUENCE [LARGE SCALE GENOMIC DNA]</scope>
    <source>
        <strain evidence="13">ATCC 24235 / CBS 4417 / NBRC 1672 / NRRL Y-8282 / UCD 70-5</strain>
    </source>
</reference>
<evidence type="ECO:0000313" key="12">
    <source>
        <dbReference type="EMBL" id="CCE64343.1"/>
    </source>
</evidence>
<dbReference type="InterPro" id="IPR027794">
    <property type="entry name" value="tRNase_Z_dom"/>
</dbReference>
<dbReference type="OMA" id="INYICQL"/>
<evidence type="ECO:0000256" key="10">
    <source>
        <dbReference type="ARBA" id="ARBA00022833"/>
    </source>
</evidence>
<keyword evidence="8" id="KW-0255">Endonuclease</keyword>
<dbReference type="EC" id="3.1.26.11" evidence="4"/>
<evidence type="ECO:0000256" key="5">
    <source>
        <dbReference type="ARBA" id="ARBA00022694"/>
    </source>
</evidence>
<keyword evidence="7" id="KW-0479">Metal-binding</keyword>
<dbReference type="Gene3D" id="3.60.15.10">
    <property type="entry name" value="Ribonuclease Z/Hydroxyacylglutathione hydrolase-like"/>
    <property type="match status" value="2"/>
</dbReference>
<accession>G8BX39</accession>
<evidence type="ECO:0000256" key="7">
    <source>
        <dbReference type="ARBA" id="ARBA00022723"/>
    </source>
</evidence>
<dbReference type="KEGG" id="tpf:TPHA_0H01370"/>
<dbReference type="PANTHER" id="PTHR12553:SF49">
    <property type="entry name" value="ZINC PHOSPHODIESTERASE ELAC PROTEIN 2"/>
    <property type="match status" value="1"/>
</dbReference>
<feature type="domain" description="tRNase Z endonuclease" evidence="11">
    <location>
        <begin position="6"/>
        <end position="68"/>
    </location>
</feature>
<dbReference type="Proteomes" id="UP000005666">
    <property type="component" value="Chromosome 8"/>
</dbReference>
<dbReference type="GO" id="GO:0005739">
    <property type="term" value="C:mitochondrion"/>
    <property type="evidence" value="ECO:0007669"/>
    <property type="project" value="EnsemblFungi"/>
</dbReference>
<dbReference type="HOGENOM" id="CLU_006220_0_0_1"/>
<keyword evidence="9" id="KW-0378">Hydrolase</keyword>
<dbReference type="EMBL" id="HE612863">
    <property type="protein sequence ID" value="CCE64343.1"/>
    <property type="molecule type" value="Genomic_DNA"/>
</dbReference>
<dbReference type="AlphaFoldDB" id="G8BX39"/>
<dbReference type="InterPro" id="IPR047151">
    <property type="entry name" value="RNZ2-like"/>
</dbReference>
<dbReference type="GO" id="GO:0042781">
    <property type="term" value="F:3'-tRNA processing endoribonuclease activity"/>
    <property type="evidence" value="ECO:0007669"/>
    <property type="project" value="UniProtKB-EC"/>
</dbReference>
<keyword evidence="6" id="KW-0540">Nuclease</keyword>
<evidence type="ECO:0000256" key="9">
    <source>
        <dbReference type="ARBA" id="ARBA00022801"/>
    </source>
</evidence>
<dbReference type="RefSeq" id="XP_003686777.1">
    <property type="nucleotide sequence ID" value="XM_003686729.1"/>
</dbReference>
<dbReference type="SUPFAM" id="SSF56281">
    <property type="entry name" value="Metallo-hydrolase/oxidoreductase"/>
    <property type="match status" value="2"/>
</dbReference>
<proteinExistence type="inferred from homology"/>
<organism evidence="12 13">
    <name type="scientific">Tetrapisispora phaffii (strain ATCC 24235 / CBS 4417 / NBRC 1672 / NRRL Y-8282 / UCD 70-5)</name>
    <name type="common">Yeast</name>
    <name type="synonym">Fabospora phaffii</name>
    <dbReference type="NCBI Taxonomy" id="1071381"/>
    <lineage>
        <taxon>Eukaryota</taxon>
        <taxon>Fungi</taxon>
        <taxon>Dikarya</taxon>
        <taxon>Ascomycota</taxon>
        <taxon>Saccharomycotina</taxon>
        <taxon>Saccharomycetes</taxon>
        <taxon>Saccharomycetales</taxon>
        <taxon>Saccharomycetaceae</taxon>
        <taxon>Tetrapisispora</taxon>
    </lineage>
</organism>
<comment type="catalytic activity">
    <reaction evidence="1">
        <text>Endonucleolytic cleavage of RNA, removing extra 3' nucleotides from tRNA precursor, generating 3' termini of tRNAs. A 3'-hydroxy group is left at the tRNA terminus and a 5'-phosphoryl group is left at the trailer molecule.</text>
        <dbReference type="EC" id="3.1.26.11"/>
    </reaction>
</comment>
<dbReference type="GO" id="GO:0046872">
    <property type="term" value="F:metal ion binding"/>
    <property type="evidence" value="ECO:0007669"/>
    <property type="project" value="UniProtKB-KW"/>
</dbReference>
<dbReference type="FunFam" id="3.60.15.10:FF:000065">
    <property type="entry name" value="Ribonuclease Z"/>
    <property type="match status" value="1"/>
</dbReference>
<dbReference type="GO" id="GO:1990180">
    <property type="term" value="P:mitochondrial tRNA 3'-end processing"/>
    <property type="evidence" value="ECO:0007669"/>
    <property type="project" value="EnsemblFungi"/>
</dbReference>
<gene>
    <name evidence="12" type="primary">TPHA0H01370</name>
    <name evidence="12" type="ordered locus">TPHA_0H01370</name>
</gene>
<comment type="similarity">
    <text evidence="3">Belongs to the RNase Z family.</text>
</comment>
<dbReference type="OrthoDB" id="527344at2759"/>
<dbReference type="STRING" id="1071381.G8BX39"/>
<dbReference type="GeneID" id="11533873"/>
<evidence type="ECO:0000313" key="13">
    <source>
        <dbReference type="Proteomes" id="UP000005666"/>
    </source>
</evidence>
<comment type="cofactor">
    <cofactor evidence="2">
        <name>Zn(2+)</name>
        <dbReference type="ChEBI" id="CHEBI:29105"/>
    </cofactor>
</comment>
<dbReference type="GO" id="GO:0005634">
    <property type="term" value="C:nucleus"/>
    <property type="evidence" value="ECO:0007669"/>
    <property type="project" value="EnsemblFungi"/>
</dbReference>
<evidence type="ECO:0000256" key="2">
    <source>
        <dbReference type="ARBA" id="ARBA00001947"/>
    </source>
</evidence>